<name>B6K711_SCHJY</name>
<dbReference type="JaponicusDB" id="SJAG_04514">
    <property type="gene designation" value="oma1"/>
</dbReference>
<evidence type="ECO:0000313" key="10">
    <source>
        <dbReference type="Proteomes" id="UP000001744"/>
    </source>
</evidence>
<keyword evidence="10" id="KW-1185">Reference proteome</keyword>
<feature type="domain" description="Peptidase M48" evidence="7">
    <location>
        <begin position="134"/>
        <end position="310"/>
    </location>
</feature>
<dbReference type="InterPro" id="IPR001915">
    <property type="entry name" value="Peptidase_M48"/>
</dbReference>
<dbReference type="STRING" id="402676.B6K711"/>
<dbReference type="GeneID" id="7051871"/>
<evidence type="ECO:0000256" key="2">
    <source>
        <dbReference type="ARBA" id="ARBA00022723"/>
    </source>
</evidence>
<keyword evidence="2" id="KW-0479">Metal-binding</keyword>
<dbReference type="GO" id="GO:0005743">
    <property type="term" value="C:mitochondrial inner membrane"/>
    <property type="evidence" value="ECO:0000318"/>
    <property type="project" value="GO_Central"/>
</dbReference>
<dbReference type="CDD" id="cd07331">
    <property type="entry name" value="M48C_Oma1_like"/>
    <property type="match status" value="1"/>
</dbReference>
<evidence type="ECO:0000256" key="5">
    <source>
        <dbReference type="ARBA" id="ARBA00023049"/>
    </source>
</evidence>
<evidence type="ECO:0000256" key="1">
    <source>
        <dbReference type="ARBA" id="ARBA00022670"/>
    </source>
</evidence>
<comment type="cofactor">
    <cofactor evidence="6">
        <name>Zn(2+)</name>
        <dbReference type="ChEBI" id="CHEBI:29105"/>
    </cofactor>
    <text evidence="6">Binds 1 zinc ion per subunit.</text>
</comment>
<protein>
    <submittedName>
        <fullName evidence="8">Metallopeptidase Oma1</fullName>
    </submittedName>
</protein>
<reference evidence="8 10" key="1">
    <citation type="journal article" date="2011" name="Science">
        <title>Comparative functional genomics of the fission yeasts.</title>
        <authorList>
            <person name="Rhind N."/>
            <person name="Chen Z."/>
            <person name="Yassour M."/>
            <person name="Thompson D.A."/>
            <person name="Haas B.J."/>
            <person name="Habib N."/>
            <person name="Wapinski I."/>
            <person name="Roy S."/>
            <person name="Lin M.F."/>
            <person name="Heiman D.I."/>
            <person name="Young S.K."/>
            <person name="Furuya K."/>
            <person name="Guo Y."/>
            <person name="Pidoux A."/>
            <person name="Chen H.M."/>
            <person name="Robbertse B."/>
            <person name="Goldberg J.M."/>
            <person name="Aoki K."/>
            <person name="Bayne E.H."/>
            <person name="Berlin A.M."/>
            <person name="Desjardins C.A."/>
            <person name="Dobbs E."/>
            <person name="Dukaj L."/>
            <person name="Fan L."/>
            <person name="FitzGerald M.G."/>
            <person name="French C."/>
            <person name="Gujja S."/>
            <person name="Hansen K."/>
            <person name="Keifenheim D."/>
            <person name="Levin J.Z."/>
            <person name="Mosher R.A."/>
            <person name="Mueller C.A."/>
            <person name="Pfiffner J."/>
            <person name="Priest M."/>
            <person name="Russ C."/>
            <person name="Smialowska A."/>
            <person name="Swoboda P."/>
            <person name="Sykes S.M."/>
            <person name="Vaughn M."/>
            <person name="Vengrova S."/>
            <person name="Yoder R."/>
            <person name="Zeng Q."/>
            <person name="Allshire R."/>
            <person name="Baulcombe D."/>
            <person name="Birren B.W."/>
            <person name="Brown W."/>
            <person name="Ekwall K."/>
            <person name="Kellis M."/>
            <person name="Leatherwood J."/>
            <person name="Levin H."/>
            <person name="Margalit H."/>
            <person name="Martienssen R."/>
            <person name="Nieduszynski C.A."/>
            <person name="Spatafora J.W."/>
            <person name="Friedman N."/>
            <person name="Dalgaard J.Z."/>
            <person name="Baumann P."/>
            <person name="Niki H."/>
            <person name="Regev A."/>
            <person name="Nusbaum C."/>
        </authorList>
    </citation>
    <scope>NUCLEOTIDE SEQUENCE [LARGE SCALE GENOMIC DNA]</scope>
    <source>
        <strain evidence="10">yFS275 / FY16936</strain>
    </source>
</reference>
<dbReference type="PANTHER" id="PTHR22726:SF1">
    <property type="entry name" value="METALLOENDOPEPTIDASE OMA1, MITOCHONDRIAL"/>
    <property type="match status" value="1"/>
</dbReference>
<dbReference type="OrthoDB" id="7464992at2759"/>
<evidence type="ECO:0000259" key="7">
    <source>
        <dbReference type="Pfam" id="PF01435"/>
    </source>
</evidence>
<evidence type="ECO:0000256" key="6">
    <source>
        <dbReference type="RuleBase" id="RU003983"/>
    </source>
</evidence>
<dbReference type="Proteomes" id="UP000001744">
    <property type="component" value="Unassembled WGS sequence"/>
</dbReference>
<dbReference type="InterPro" id="IPR051156">
    <property type="entry name" value="Mito/Outer_Membr_Metalloprot"/>
</dbReference>
<dbReference type="AlphaFoldDB" id="B6K711"/>
<dbReference type="GO" id="GO:0006515">
    <property type="term" value="P:protein quality control for misfolded or incompletely synthesized proteins"/>
    <property type="evidence" value="ECO:0000318"/>
    <property type="project" value="GO_Central"/>
</dbReference>
<dbReference type="HOGENOM" id="CLU_029002_1_0_1"/>
<comment type="similarity">
    <text evidence="6">Belongs to the peptidase M48 family.</text>
</comment>
<dbReference type="EMBL" id="KE651168">
    <property type="protein sequence ID" value="EEB09315.1"/>
    <property type="molecule type" value="Genomic_DNA"/>
</dbReference>
<evidence type="ECO:0000256" key="4">
    <source>
        <dbReference type="ARBA" id="ARBA00022833"/>
    </source>
</evidence>
<gene>
    <name evidence="9" type="primary">oma1</name>
    <name evidence="8" type="ORF">SJAG_04514</name>
</gene>
<keyword evidence="4 6" id="KW-0862">Zinc</keyword>
<dbReference type="GO" id="GO:0034982">
    <property type="term" value="P:mitochondrial protein processing"/>
    <property type="evidence" value="ECO:0000318"/>
    <property type="project" value="GO_Central"/>
</dbReference>
<dbReference type="Pfam" id="PF01435">
    <property type="entry name" value="Peptidase_M48"/>
    <property type="match status" value="1"/>
</dbReference>
<dbReference type="VEuPathDB" id="FungiDB:SJAG_04514"/>
<sequence length="339" mass="39022">MFRALTFHSKPPSLIAFANASKSRLCVESTSYRLLQVVAWSRTARRCQSTYSRPRYHRFKSSEKERLYKRLGVIAATGAGIYYLTHLERVPISERRRFNDVSLQFEERMAEQAYQETMMQYGMNMLPSSHPTVQYVARVMKKIIAVSGMQNLRWELHVIRDPTPNAFVLPGGKVFVFEGILPICRDEDGLAAVLAHETAHQIARHSAEKIAFTRAVSCLFWLAAAAFDLSGQVSHLLLNFGLLLPFSRKMESEADYIGLMLMSQACYRPEAAKELWGRMHDMEEQMGRKVLAFASTHPASKKRQQRIDNWLPEARQRYETSDCYSETWPGMQAFREAFF</sequence>
<accession>B6K711</accession>
<evidence type="ECO:0000256" key="3">
    <source>
        <dbReference type="ARBA" id="ARBA00022801"/>
    </source>
</evidence>
<keyword evidence="1 6" id="KW-0645">Protease</keyword>
<keyword evidence="5 6" id="KW-0482">Metalloprotease</keyword>
<evidence type="ECO:0000313" key="8">
    <source>
        <dbReference type="EMBL" id="EEB09315.1"/>
    </source>
</evidence>
<dbReference type="RefSeq" id="XP_002175608.1">
    <property type="nucleotide sequence ID" value="XM_002175572.1"/>
</dbReference>
<dbReference type="GO" id="GO:0004222">
    <property type="term" value="F:metalloendopeptidase activity"/>
    <property type="evidence" value="ECO:0000318"/>
    <property type="project" value="GO_Central"/>
</dbReference>
<dbReference type="eggNOG" id="KOG2661">
    <property type="taxonomic scope" value="Eukaryota"/>
</dbReference>
<proteinExistence type="inferred from homology"/>
<evidence type="ECO:0000313" key="9">
    <source>
        <dbReference type="JaponicusDB" id="SJAG_04514"/>
    </source>
</evidence>
<dbReference type="OMA" id="RFNCYSE"/>
<dbReference type="GO" id="GO:0046872">
    <property type="term" value="F:metal ion binding"/>
    <property type="evidence" value="ECO:0007669"/>
    <property type="project" value="UniProtKB-KW"/>
</dbReference>
<keyword evidence="3 6" id="KW-0378">Hydrolase</keyword>
<dbReference type="Gene3D" id="3.30.2010.10">
    <property type="entry name" value="Metalloproteases ('zincins'), catalytic domain"/>
    <property type="match status" value="1"/>
</dbReference>
<dbReference type="PANTHER" id="PTHR22726">
    <property type="entry name" value="METALLOENDOPEPTIDASE OMA1"/>
    <property type="match status" value="1"/>
</dbReference>
<organism evidence="8 10">
    <name type="scientific">Schizosaccharomyces japonicus (strain yFS275 / FY16936)</name>
    <name type="common">Fission yeast</name>
    <dbReference type="NCBI Taxonomy" id="402676"/>
    <lineage>
        <taxon>Eukaryota</taxon>
        <taxon>Fungi</taxon>
        <taxon>Dikarya</taxon>
        <taxon>Ascomycota</taxon>
        <taxon>Taphrinomycotina</taxon>
        <taxon>Schizosaccharomycetes</taxon>
        <taxon>Schizosaccharomycetales</taxon>
        <taxon>Schizosaccharomycetaceae</taxon>
        <taxon>Schizosaccharomyces</taxon>
    </lineage>
</organism>